<keyword evidence="2" id="KW-0805">Transcription regulation</keyword>
<dbReference type="InterPro" id="IPR013325">
    <property type="entry name" value="RNA_pol_sigma_r2"/>
</dbReference>
<dbReference type="GO" id="GO:0016987">
    <property type="term" value="F:sigma factor activity"/>
    <property type="evidence" value="ECO:0007669"/>
    <property type="project" value="UniProtKB-KW"/>
</dbReference>
<reference evidence="7" key="1">
    <citation type="submission" date="2024-06" db="EMBL/GenBank/DDBJ databases">
        <title>Sequencing and assembly of the genome of Dyadobacter sp. strain 676, a symbiont of Cyamopsis tetragonoloba.</title>
        <authorList>
            <person name="Guro P."/>
            <person name="Sazanova A."/>
            <person name="Kuznetsova I."/>
            <person name="Belimov A."/>
            <person name="Safronova V."/>
        </authorList>
    </citation>
    <scope>NUCLEOTIDE SEQUENCE</scope>
    <source>
        <strain evidence="7">676</strain>
    </source>
</reference>
<gene>
    <name evidence="7" type="ORF">ABV298_31095</name>
</gene>
<dbReference type="PANTHER" id="PTHR43133">
    <property type="entry name" value="RNA POLYMERASE ECF-TYPE SIGMA FACTO"/>
    <property type="match status" value="1"/>
</dbReference>
<dbReference type="AlphaFoldDB" id="A0AAU8FL19"/>
<evidence type="ECO:0000256" key="2">
    <source>
        <dbReference type="ARBA" id="ARBA00023015"/>
    </source>
</evidence>
<comment type="similarity">
    <text evidence="1">Belongs to the sigma-70 factor family. ECF subfamily.</text>
</comment>
<evidence type="ECO:0000313" key="7">
    <source>
        <dbReference type="EMBL" id="XCH24688.1"/>
    </source>
</evidence>
<name>A0AAU8FL19_9BACT</name>
<dbReference type="NCBIfam" id="TIGR02937">
    <property type="entry name" value="sigma70-ECF"/>
    <property type="match status" value="1"/>
</dbReference>
<dbReference type="Pfam" id="PF08281">
    <property type="entry name" value="Sigma70_r4_2"/>
    <property type="match status" value="1"/>
</dbReference>
<dbReference type="InterPro" id="IPR014284">
    <property type="entry name" value="RNA_pol_sigma-70_dom"/>
</dbReference>
<dbReference type="InterPro" id="IPR036388">
    <property type="entry name" value="WH-like_DNA-bd_sf"/>
</dbReference>
<evidence type="ECO:0000256" key="3">
    <source>
        <dbReference type="ARBA" id="ARBA00023082"/>
    </source>
</evidence>
<accession>A0AAU8FL19</accession>
<dbReference type="InterPro" id="IPR007627">
    <property type="entry name" value="RNA_pol_sigma70_r2"/>
</dbReference>
<dbReference type="SUPFAM" id="SSF88946">
    <property type="entry name" value="Sigma2 domain of RNA polymerase sigma factors"/>
    <property type="match status" value="1"/>
</dbReference>
<sequence length="199" mass="22837">MLQAGEINEKILLEKLAGGDAAAFTVLYEKYSLKLYANILRLVKCEDTARELLQDLFLKIWELRTQIDPERSFRSFLYKMAGNLVYDHFRKVSRDKKLSDRLLYVLEGQYSHLEEAVIYNESLELINAAIARLPEMRRRVYVLGKIEGKSYEEISVQLGISPSTISDHIVKANRFIKAYLNSRTDVAFSLVIALLGADL</sequence>
<dbReference type="SUPFAM" id="SSF88659">
    <property type="entry name" value="Sigma3 and sigma4 domains of RNA polymerase sigma factors"/>
    <property type="match status" value="1"/>
</dbReference>
<evidence type="ECO:0000259" key="5">
    <source>
        <dbReference type="Pfam" id="PF04542"/>
    </source>
</evidence>
<dbReference type="GO" id="GO:0003677">
    <property type="term" value="F:DNA binding"/>
    <property type="evidence" value="ECO:0007669"/>
    <property type="project" value="InterPro"/>
</dbReference>
<dbReference type="Gene3D" id="1.10.1740.10">
    <property type="match status" value="1"/>
</dbReference>
<dbReference type="Gene3D" id="1.10.10.10">
    <property type="entry name" value="Winged helix-like DNA-binding domain superfamily/Winged helix DNA-binding domain"/>
    <property type="match status" value="1"/>
</dbReference>
<evidence type="ECO:0000256" key="1">
    <source>
        <dbReference type="ARBA" id="ARBA00010641"/>
    </source>
</evidence>
<proteinExistence type="inferred from homology"/>
<dbReference type="RefSeq" id="WP_353720003.1">
    <property type="nucleotide sequence ID" value="NZ_CP159289.1"/>
</dbReference>
<dbReference type="InterPro" id="IPR013324">
    <property type="entry name" value="RNA_pol_sigma_r3/r4-like"/>
</dbReference>
<organism evidence="7">
    <name type="scientific">Dyadobacter sp. 676</name>
    <dbReference type="NCBI Taxonomy" id="3088362"/>
    <lineage>
        <taxon>Bacteria</taxon>
        <taxon>Pseudomonadati</taxon>
        <taxon>Bacteroidota</taxon>
        <taxon>Cytophagia</taxon>
        <taxon>Cytophagales</taxon>
        <taxon>Spirosomataceae</taxon>
        <taxon>Dyadobacter</taxon>
    </lineage>
</organism>
<protein>
    <submittedName>
        <fullName evidence="7">Sigma-70 family RNA polymerase sigma factor</fullName>
    </submittedName>
</protein>
<keyword evidence="3" id="KW-0731">Sigma factor</keyword>
<evidence type="ECO:0000259" key="6">
    <source>
        <dbReference type="Pfam" id="PF08281"/>
    </source>
</evidence>
<keyword evidence="4" id="KW-0804">Transcription</keyword>
<feature type="domain" description="RNA polymerase sigma factor 70 region 4 type 2" evidence="6">
    <location>
        <begin position="124"/>
        <end position="172"/>
    </location>
</feature>
<dbReference type="Pfam" id="PF04542">
    <property type="entry name" value="Sigma70_r2"/>
    <property type="match status" value="1"/>
</dbReference>
<dbReference type="InterPro" id="IPR013249">
    <property type="entry name" value="RNA_pol_sigma70_r4_t2"/>
</dbReference>
<feature type="domain" description="RNA polymerase sigma-70 region 2" evidence="5">
    <location>
        <begin position="27"/>
        <end position="94"/>
    </location>
</feature>
<dbReference type="InterPro" id="IPR039425">
    <property type="entry name" value="RNA_pol_sigma-70-like"/>
</dbReference>
<dbReference type="PANTHER" id="PTHR43133:SF46">
    <property type="entry name" value="RNA POLYMERASE SIGMA-70 FACTOR ECF SUBFAMILY"/>
    <property type="match status" value="1"/>
</dbReference>
<evidence type="ECO:0000256" key="4">
    <source>
        <dbReference type="ARBA" id="ARBA00023163"/>
    </source>
</evidence>
<dbReference type="GO" id="GO:0006352">
    <property type="term" value="P:DNA-templated transcription initiation"/>
    <property type="evidence" value="ECO:0007669"/>
    <property type="project" value="InterPro"/>
</dbReference>
<dbReference type="EMBL" id="CP159289">
    <property type="protein sequence ID" value="XCH24688.1"/>
    <property type="molecule type" value="Genomic_DNA"/>
</dbReference>